<dbReference type="EMBL" id="JARKNE010000007">
    <property type="protein sequence ID" value="KAK5819673.1"/>
    <property type="molecule type" value="Genomic_DNA"/>
</dbReference>
<gene>
    <name evidence="2" type="ORF">PVK06_024692</name>
</gene>
<dbReference type="Proteomes" id="UP001358586">
    <property type="component" value="Chromosome 7"/>
</dbReference>
<sequence length="184" mass="20514">MASQIASPSTSTSSCTFFSKLVEEKYHKNIAKQPFCMEKGFLSQDAPFTGYTEAILVVFEKHGWGIFCLHFDDVFPEVVKKLYAHVTSLENAFIYVRGASVLLDKDSINAQFEGLDEHTDFVKAMSSECLAQVLTDVCVEEDEEPTTASTHNQELEGDEARTKFVNTESDDEKMDTTQTIALAS</sequence>
<evidence type="ECO:0000256" key="1">
    <source>
        <dbReference type="SAM" id="MobiDB-lite"/>
    </source>
</evidence>
<proteinExistence type="predicted"/>
<comment type="caution">
    <text evidence="2">The sequence shown here is derived from an EMBL/GenBank/DDBJ whole genome shotgun (WGS) entry which is preliminary data.</text>
</comment>
<name>A0ABR0PEM3_GOSAR</name>
<reference evidence="2 3" key="1">
    <citation type="submission" date="2023-03" db="EMBL/GenBank/DDBJ databases">
        <title>WGS of Gossypium arboreum.</title>
        <authorList>
            <person name="Yu D."/>
        </authorList>
    </citation>
    <scope>NUCLEOTIDE SEQUENCE [LARGE SCALE GENOMIC DNA]</scope>
    <source>
        <tissue evidence="2">Leaf</tissue>
    </source>
</reference>
<organism evidence="2 3">
    <name type="scientific">Gossypium arboreum</name>
    <name type="common">Tree cotton</name>
    <name type="synonym">Gossypium nanking</name>
    <dbReference type="NCBI Taxonomy" id="29729"/>
    <lineage>
        <taxon>Eukaryota</taxon>
        <taxon>Viridiplantae</taxon>
        <taxon>Streptophyta</taxon>
        <taxon>Embryophyta</taxon>
        <taxon>Tracheophyta</taxon>
        <taxon>Spermatophyta</taxon>
        <taxon>Magnoliopsida</taxon>
        <taxon>eudicotyledons</taxon>
        <taxon>Gunneridae</taxon>
        <taxon>Pentapetalae</taxon>
        <taxon>rosids</taxon>
        <taxon>malvids</taxon>
        <taxon>Malvales</taxon>
        <taxon>Malvaceae</taxon>
        <taxon>Malvoideae</taxon>
        <taxon>Gossypium</taxon>
    </lineage>
</organism>
<feature type="region of interest" description="Disordered" evidence="1">
    <location>
        <begin position="143"/>
        <end position="184"/>
    </location>
</feature>
<evidence type="ECO:0000313" key="3">
    <source>
        <dbReference type="Proteomes" id="UP001358586"/>
    </source>
</evidence>
<protein>
    <submittedName>
        <fullName evidence="2">Uncharacterized protein</fullName>
    </submittedName>
</protein>
<evidence type="ECO:0000313" key="2">
    <source>
        <dbReference type="EMBL" id="KAK5819673.1"/>
    </source>
</evidence>
<accession>A0ABR0PEM3</accession>
<keyword evidence="3" id="KW-1185">Reference proteome</keyword>